<evidence type="ECO:0000256" key="4">
    <source>
        <dbReference type="ARBA" id="ARBA00022723"/>
    </source>
</evidence>
<protein>
    <submittedName>
        <fullName evidence="8">Geranylgeranyl diphosphate synthase type I</fullName>
        <ecNumber evidence="8">2.5.1.1</ecNumber>
        <ecNumber evidence="8">2.5.1.10</ecNumber>
        <ecNumber evidence="8">2.5.1.29</ecNumber>
    </submittedName>
</protein>
<dbReference type="CDD" id="cd00685">
    <property type="entry name" value="Trans_IPPS_HT"/>
    <property type="match status" value="1"/>
</dbReference>
<evidence type="ECO:0000256" key="3">
    <source>
        <dbReference type="ARBA" id="ARBA00022679"/>
    </source>
</evidence>
<comment type="cofactor">
    <cofactor evidence="1">
        <name>Mg(2+)</name>
        <dbReference type="ChEBI" id="CHEBI:18420"/>
    </cofactor>
</comment>
<dbReference type="EMBL" id="JACBZA010000001">
    <property type="protein sequence ID" value="NYH87051.1"/>
    <property type="molecule type" value="Genomic_DNA"/>
</dbReference>
<sequence length="388" mass="41436">MDDLPDAHTADAHTDAYPDDLADSSVAELAEEFPDRLTEEFDRAVDTYLRDLLAAEAEPWTEGLATRLTDRAGDRVSELLADLRGRLAGGKRLRPAFCGWGFVGVDGTPPDDTAVRAAAALELLHTFALVHDDVMDGSSSRRGIPALHTSLQARHTGLGWRGDPRRFGEGLAVLVGDLAFTLAHRIAAGLPDSAARTWHQMCTELVIGQHLDMLGSATGERDADYATSVATLKSGRYTVVRPLQLGAGLAGGSRSLAAAYAEYGNPLGVAFQLRDDLLGAFGDSAATGKPVGEDLREGRPTLLLAVAAERAGPAERRLLDRVGDPGLGDDEVAELTAVLRRTDADVEVEQQVKLAVDRALLALERAPVHPRAVPALRALAEEAAWRQR</sequence>
<keyword evidence="9" id="KW-1185">Reference proteome</keyword>
<dbReference type="RefSeq" id="WP_175542690.1">
    <property type="nucleotide sequence ID" value="NZ_FOOI01000014.1"/>
</dbReference>
<dbReference type="PANTHER" id="PTHR12001:SF85">
    <property type="entry name" value="SHORT CHAIN ISOPRENYL DIPHOSPHATE SYNTHASE"/>
    <property type="match status" value="1"/>
</dbReference>
<gene>
    <name evidence="8" type="ORF">FHR37_005902</name>
</gene>
<dbReference type="EC" id="2.5.1.1" evidence="8"/>
<evidence type="ECO:0000256" key="7">
    <source>
        <dbReference type="SAM" id="MobiDB-lite"/>
    </source>
</evidence>
<dbReference type="Gene3D" id="1.10.600.10">
    <property type="entry name" value="Farnesyl Diphosphate Synthase"/>
    <property type="match status" value="1"/>
</dbReference>
<organism evidence="8 9">
    <name type="scientific">Actinopolymorpha cephalotaxi</name>
    <dbReference type="NCBI Taxonomy" id="504797"/>
    <lineage>
        <taxon>Bacteria</taxon>
        <taxon>Bacillati</taxon>
        <taxon>Actinomycetota</taxon>
        <taxon>Actinomycetes</taxon>
        <taxon>Propionibacteriales</taxon>
        <taxon>Actinopolymorphaceae</taxon>
        <taxon>Actinopolymorpha</taxon>
    </lineage>
</organism>
<evidence type="ECO:0000256" key="2">
    <source>
        <dbReference type="ARBA" id="ARBA00006706"/>
    </source>
</evidence>
<dbReference type="GO" id="GO:0004311">
    <property type="term" value="F:geranylgeranyl diphosphate synthase activity"/>
    <property type="evidence" value="ECO:0007669"/>
    <property type="project" value="UniProtKB-EC"/>
</dbReference>
<feature type="region of interest" description="Disordered" evidence="7">
    <location>
        <begin position="1"/>
        <end position="20"/>
    </location>
</feature>
<dbReference type="GO" id="GO:0004337">
    <property type="term" value="F:(2E,6E)-farnesyl diphosphate synthase activity"/>
    <property type="evidence" value="ECO:0007669"/>
    <property type="project" value="UniProtKB-EC"/>
</dbReference>
<evidence type="ECO:0000256" key="5">
    <source>
        <dbReference type="ARBA" id="ARBA00022842"/>
    </source>
</evidence>
<keyword evidence="4" id="KW-0479">Metal-binding</keyword>
<keyword evidence="5" id="KW-0460">Magnesium</keyword>
<evidence type="ECO:0000256" key="1">
    <source>
        <dbReference type="ARBA" id="ARBA00001946"/>
    </source>
</evidence>
<dbReference type="GO" id="GO:0004161">
    <property type="term" value="F:dimethylallyltranstransferase activity"/>
    <property type="evidence" value="ECO:0007669"/>
    <property type="project" value="UniProtKB-EC"/>
</dbReference>
<accession>A0ABX2SBM0</accession>
<comment type="similarity">
    <text evidence="2 6">Belongs to the FPP/GGPP synthase family.</text>
</comment>
<dbReference type="PANTHER" id="PTHR12001">
    <property type="entry name" value="GERANYLGERANYL PYROPHOSPHATE SYNTHASE"/>
    <property type="match status" value="1"/>
</dbReference>
<evidence type="ECO:0000256" key="6">
    <source>
        <dbReference type="RuleBase" id="RU004466"/>
    </source>
</evidence>
<keyword evidence="3 6" id="KW-0808">Transferase</keyword>
<dbReference type="PROSITE" id="PS00444">
    <property type="entry name" value="POLYPRENYL_SYNTHASE_2"/>
    <property type="match status" value="1"/>
</dbReference>
<dbReference type="SFLD" id="SFLDS00005">
    <property type="entry name" value="Isoprenoid_Synthase_Type_I"/>
    <property type="match status" value="1"/>
</dbReference>
<reference evidence="8 9" key="1">
    <citation type="submission" date="2020-07" db="EMBL/GenBank/DDBJ databases">
        <title>Sequencing the genomes of 1000 actinobacteria strains.</title>
        <authorList>
            <person name="Klenk H.-P."/>
        </authorList>
    </citation>
    <scope>NUCLEOTIDE SEQUENCE [LARGE SCALE GENOMIC DNA]</scope>
    <source>
        <strain evidence="8 9">DSM 45117</strain>
    </source>
</reference>
<dbReference type="Pfam" id="PF00348">
    <property type="entry name" value="polyprenyl_synt"/>
    <property type="match status" value="1"/>
</dbReference>
<dbReference type="PROSITE" id="PS00723">
    <property type="entry name" value="POLYPRENYL_SYNTHASE_1"/>
    <property type="match status" value="1"/>
</dbReference>
<dbReference type="EC" id="2.5.1.10" evidence="8"/>
<dbReference type="InterPro" id="IPR008949">
    <property type="entry name" value="Isoprenoid_synthase_dom_sf"/>
</dbReference>
<dbReference type="EC" id="2.5.1.29" evidence="8"/>
<name>A0ABX2SBM0_9ACTN</name>
<dbReference type="InterPro" id="IPR033749">
    <property type="entry name" value="Polyprenyl_synt_CS"/>
</dbReference>
<evidence type="ECO:0000313" key="9">
    <source>
        <dbReference type="Proteomes" id="UP000533017"/>
    </source>
</evidence>
<dbReference type="InterPro" id="IPR000092">
    <property type="entry name" value="Polyprenyl_synt"/>
</dbReference>
<dbReference type="Proteomes" id="UP000533017">
    <property type="component" value="Unassembled WGS sequence"/>
</dbReference>
<comment type="caution">
    <text evidence="8">The sequence shown here is derived from an EMBL/GenBank/DDBJ whole genome shotgun (WGS) entry which is preliminary data.</text>
</comment>
<evidence type="ECO:0000313" key="8">
    <source>
        <dbReference type="EMBL" id="NYH87051.1"/>
    </source>
</evidence>
<dbReference type="SUPFAM" id="SSF48576">
    <property type="entry name" value="Terpenoid synthases"/>
    <property type="match status" value="1"/>
</dbReference>
<proteinExistence type="inferred from homology"/>
<feature type="compositionally biased region" description="Basic and acidic residues" evidence="7">
    <location>
        <begin position="1"/>
        <end position="16"/>
    </location>
</feature>